<dbReference type="GeneID" id="35414442"/>
<feature type="region of interest" description="Disordered" evidence="1">
    <location>
        <begin position="243"/>
        <end position="276"/>
    </location>
</feature>
<sequence length="386" mass="44886">MQHFILMYLIELPTNKIKVWFHNTKLYNIIIIINIVEYQNIFIFLINIINIQYIKIINRINNCIYFIAEIYLKIFIYPLFIFIDFKYNSIKYILLVLLFIDLLPIKPSLYLMALIVGLIIILYKTSSNYDTLVKLTNQIYESLKIYLITYKKILFIFIIICILSYIWSPILLFLKISILFRILNHLEKIINTNDEKILKIELNNIIPLITILFVLIVFPLIIGLVFIFPYDIKYLLNPMNDQGNNPNNNDGNNPEQPKGPKLPTPNPFKGPNYSKDLENSILQKTNQRINDPTLDHSTNMFDSSGKNHDFTSKEKGYIVCVVNKNMGQDIYIMKTPNMGKYGINDKALSSKTGDCLVLMTSNYKPALNTNTDLKTLAMDIVNGRKP</sequence>
<reference evidence="3" key="1">
    <citation type="journal article" date="2017" name="Appl. Microbiol. Biotechnol.">
        <title>Mitochondrial genome of the nematode endoparasitic fungus Hirsutella vermicola reveals a high level of synteny in the family Ophiocordycipitaceae.</title>
        <authorList>
            <person name="Zhang Y.J."/>
            <person name="Zhang H.Y."/>
            <person name="Liu X.Z."/>
            <person name="Zhang S."/>
        </authorList>
    </citation>
    <scope>NUCLEOTIDE SEQUENCE</scope>
    <source>
        <strain evidence="3">AS3.7877</strain>
    </source>
</reference>
<dbReference type="RefSeq" id="YP_009449470.1">
    <property type="nucleotide sequence ID" value="NC_036610.1"/>
</dbReference>
<feature type="transmembrane region" description="Helical" evidence="2">
    <location>
        <begin position="205"/>
        <end position="230"/>
    </location>
</feature>
<dbReference type="AlphaFoldDB" id="A0A1S6KM32"/>
<feature type="transmembrane region" description="Helical" evidence="2">
    <location>
        <begin position="109"/>
        <end position="126"/>
    </location>
</feature>
<feature type="transmembrane region" description="Helical" evidence="2">
    <location>
        <begin position="63"/>
        <end position="83"/>
    </location>
</feature>
<feature type="compositionally biased region" description="Low complexity" evidence="1">
    <location>
        <begin position="243"/>
        <end position="256"/>
    </location>
</feature>
<gene>
    <name evidence="3" type="primary">orf386</name>
</gene>
<accession>A0A1S6KM32</accession>
<evidence type="ECO:0000256" key="2">
    <source>
        <dbReference type="SAM" id="Phobius"/>
    </source>
</evidence>
<geneLocation type="mitochondrion" evidence="3"/>
<reference evidence="3" key="2">
    <citation type="submission" date="2017-01" db="EMBL/GenBank/DDBJ databases">
        <authorList>
            <person name="Mah S.A."/>
            <person name="Swanson W.J."/>
            <person name="Moy G.W."/>
            <person name="Vacquier V.D."/>
        </authorList>
    </citation>
    <scope>NUCLEOTIDE SEQUENCE</scope>
    <source>
        <strain evidence="3">AS3.7877</strain>
    </source>
</reference>
<protein>
    <submittedName>
        <fullName evidence="3">Uncharacterized protein</fullName>
    </submittedName>
</protein>
<keyword evidence="3" id="KW-0496">Mitochondrion</keyword>
<evidence type="ECO:0000313" key="3">
    <source>
        <dbReference type="EMBL" id="AQT19619.1"/>
    </source>
</evidence>
<proteinExistence type="predicted"/>
<evidence type="ECO:0000256" key="1">
    <source>
        <dbReference type="SAM" id="MobiDB-lite"/>
    </source>
</evidence>
<feature type="transmembrane region" description="Helical" evidence="2">
    <location>
        <begin position="26"/>
        <end position="51"/>
    </location>
</feature>
<keyword evidence="2" id="KW-0472">Membrane</keyword>
<feature type="transmembrane region" description="Helical" evidence="2">
    <location>
        <begin position="153"/>
        <end position="174"/>
    </location>
</feature>
<organism evidence="3">
    <name type="scientific">Hirsutella vermicola</name>
    <dbReference type="NCBI Taxonomy" id="369263"/>
    <lineage>
        <taxon>Eukaryota</taxon>
        <taxon>Fungi</taxon>
        <taxon>Dikarya</taxon>
        <taxon>Ascomycota</taxon>
        <taxon>Pezizomycotina</taxon>
        <taxon>Sordariomycetes</taxon>
        <taxon>Hypocreomycetidae</taxon>
        <taxon>Hypocreales</taxon>
        <taxon>Ophiocordycipitaceae</taxon>
        <taxon>Hirsutella</taxon>
    </lineage>
</organism>
<keyword evidence="2" id="KW-1133">Transmembrane helix</keyword>
<name>A0A1S6KM32_9HYPO</name>
<keyword evidence="2" id="KW-0812">Transmembrane</keyword>
<dbReference type="EMBL" id="KY465721">
    <property type="protein sequence ID" value="AQT19619.1"/>
    <property type="molecule type" value="Genomic_DNA"/>
</dbReference>